<keyword evidence="7" id="KW-1185">Reference proteome</keyword>
<evidence type="ECO:0000256" key="1">
    <source>
        <dbReference type="ARBA" id="ARBA00011046"/>
    </source>
</evidence>
<organism evidence="6 7">
    <name type="scientific">Streptomyces silvisoli</name>
    <dbReference type="NCBI Taxonomy" id="3034235"/>
    <lineage>
        <taxon>Bacteria</taxon>
        <taxon>Bacillati</taxon>
        <taxon>Actinomycetota</taxon>
        <taxon>Actinomycetes</taxon>
        <taxon>Kitasatosporales</taxon>
        <taxon>Streptomycetaceae</taxon>
        <taxon>Streptomyces</taxon>
    </lineage>
</organism>
<dbReference type="Pfam" id="PF03965">
    <property type="entry name" value="Penicillinase_R"/>
    <property type="match status" value="1"/>
</dbReference>
<accession>A0ABT5ZPC8</accession>
<keyword evidence="3" id="KW-0238">DNA-binding</keyword>
<dbReference type="InterPro" id="IPR005650">
    <property type="entry name" value="BlaI_family"/>
</dbReference>
<evidence type="ECO:0000313" key="7">
    <source>
        <dbReference type="Proteomes" id="UP001216579"/>
    </source>
</evidence>
<comment type="caution">
    <text evidence="6">The sequence shown here is derived from an EMBL/GenBank/DDBJ whole genome shotgun (WGS) entry which is preliminary data.</text>
</comment>
<gene>
    <name evidence="6" type="ORF">P3G67_20510</name>
</gene>
<dbReference type="Gene3D" id="1.10.10.10">
    <property type="entry name" value="Winged helix-like DNA-binding domain superfamily/Winged helix DNA-binding domain"/>
    <property type="match status" value="1"/>
</dbReference>
<dbReference type="Proteomes" id="UP001216579">
    <property type="component" value="Unassembled WGS sequence"/>
</dbReference>
<dbReference type="InterPro" id="IPR036388">
    <property type="entry name" value="WH-like_DNA-bd_sf"/>
</dbReference>
<sequence length="129" mass="13618">MSSRGEGAGAAQGGRRPAGALEAEVMAALWASGAPMTARQVQEALGEGLAYKTVLTVLGRLHVKGLLDREPVGRAHAYCPRRGPAQTAAQQMNEALSRGPSRTEVLHHFVENLDPDEQAALRELLGPGE</sequence>
<reference evidence="6 7" key="1">
    <citation type="submission" date="2023-03" db="EMBL/GenBank/DDBJ databases">
        <title>Draft genome sequence of Streptomyces sp. RB6PN23 isolated from peat swamp forest in Thailand.</title>
        <authorList>
            <person name="Klaysubun C."/>
            <person name="Duangmal K."/>
        </authorList>
    </citation>
    <scope>NUCLEOTIDE SEQUENCE [LARGE SCALE GENOMIC DNA]</scope>
    <source>
        <strain evidence="6 7">RB6PN23</strain>
    </source>
</reference>
<dbReference type="InterPro" id="IPR036390">
    <property type="entry name" value="WH_DNA-bd_sf"/>
</dbReference>
<evidence type="ECO:0000256" key="3">
    <source>
        <dbReference type="ARBA" id="ARBA00023125"/>
    </source>
</evidence>
<evidence type="ECO:0000256" key="2">
    <source>
        <dbReference type="ARBA" id="ARBA00023015"/>
    </source>
</evidence>
<comment type="similarity">
    <text evidence="1">Belongs to the BlaI transcriptional regulatory family.</text>
</comment>
<dbReference type="RefSeq" id="WP_276094747.1">
    <property type="nucleotide sequence ID" value="NZ_JARJBC010000013.1"/>
</dbReference>
<dbReference type="SUPFAM" id="SSF46785">
    <property type="entry name" value="Winged helix' DNA-binding domain"/>
    <property type="match status" value="1"/>
</dbReference>
<evidence type="ECO:0000313" key="6">
    <source>
        <dbReference type="EMBL" id="MDF3291566.1"/>
    </source>
</evidence>
<evidence type="ECO:0000256" key="5">
    <source>
        <dbReference type="SAM" id="MobiDB-lite"/>
    </source>
</evidence>
<proteinExistence type="inferred from homology"/>
<evidence type="ECO:0000256" key="4">
    <source>
        <dbReference type="ARBA" id="ARBA00023163"/>
    </source>
</evidence>
<dbReference type="EMBL" id="JARJBC010000013">
    <property type="protein sequence ID" value="MDF3291566.1"/>
    <property type="molecule type" value="Genomic_DNA"/>
</dbReference>
<dbReference type="Gene3D" id="6.10.140.850">
    <property type="match status" value="1"/>
</dbReference>
<keyword evidence="2" id="KW-0805">Transcription regulation</keyword>
<keyword evidence="4" id="KW-0804">Transcription</keyword>
<name>A0ABT5ZPC8_9ACTN</name>
<protein>
    <submittedName>
        <fullName evidence="6">BlaI/MecI/CopY family transcriptional regulator</fullName>
    </submittedName>
</protein>
<feature type="region of interest" description="Disordered" evidence="5">
    <location>
        <begin position="82"/>
        <end position="101"/>
    </location>
</feature>